<gene>
    <name evidence="3" type="ORF">WG925_19045</name>
</gene>
<protein>
    <submittedName>
        <fullName evidence="3">Uncharacterized protein</fullName>
    </submittedName>
</protein>
<evidence type="ECO:0000313" key="3">
    <source>
        <dbReference type="EMBL" id="MEK6465840.1"/>
    </source>
</evidence>
<sequence>MPVDLIDYLACVGLSGLSGALAGRAAVRRMLWPRPPRGSVMRSWRGPGHGGPPPGGPRRRRRAG</sequence>
<keyword evidence="2" id="KW-0812">Transmembrane</keyword>
<keyword evidence="4" id="KW-1185">Reference proteome</keyword>
<name>A0ABU9AIF4_PSEA5</name>
<feature type="transmembrane region" description="Helical" evidence="2">
    <location>
        <begin position="6"/>
        <end position="27"/>
    </location>
</feature>
<evidence type="ECO:0000256" key="2">
    <source>
        <dbReference type="SAM" id="Phobius"/>
    </source>
</evidence>
<organism evidence="3 4">
    <name type="scientific">Pseudonocardia alni subsp. carboxydivorans</name>
    <dbReference type="NCBI Taxonomy" id="415010"/>
    <lineage>
        <taxon>Bacteria</taxon>
        <taxon>Bacillati</taxon>
        <taxon>Actinomycetota</taxon>
        <taxon>Actinomycetes</taxon>
        <taxon>Pseudonocardiales</taxon>
        <taxon>Pseudonocardiaceae</taxon>
        <taxon>Pseudonocardia</taxon>
    </lineage>
</organism>
<keyword evidence="2" id="KW-1133">Transmembrane helix</keyword>
<feature type="region of interest" description="Disordered" evidence="1">
    <location>
        <begin position="32"/>
        <end position="64"/>
    </location>
</feature>
<dbReference type="Proteomes" id="UP001367513">
    <property type="component" value="Unassembled WGS sequence"/>
</dbReference>
<evidence type="ECO:0000313" key="4">
    <source>
        <dbReference type="Proteomes" id="UP001367513"/>
    </source>
</evidence>
<dbReference type="EMBL" id="JBBPIX010000010">
    <property type="protein sequence ID" value="MEK6465840.1"/>
    <property type="molecule type" value="Genomic_DNA"/>
</dbReference>
<reference evidence="3 4" key="1">
    <citation type="submission" date="2024-03" db="EMBL/GenBank/DDBJ databases">
        <title>Draft genome sequence of Pseudonocardia carboxydivorans JCM 14827.</title>
        <authorList>
            <person name="Duangmal K."/>
        </authorList>
    </citation>
    <scope>NUCLEOTIDE SEQUENCE [LARGE SCALE GENOMIC DNA]</scope>
    <source>
        <strain evidence="3 4">JCM 14827</strain>
    </source>
</reference>
<comment type="caution">
    <text evidence="3">The sequence shown here is derived from an EMBL/GenBank/DDBJ whole genome shotgun (WGS) entry which is preliminary data.</text>
</comment>
<keyword evidence="2" id="KW-0472">Membrane</keyword>
<evidence type="ECO:0000256" key="1">
    <source>
        <dbReference type="SAM" id="MobiDB-lite"/>
    </source>
</evidence>
<accession>A0ABU9AIF4</accession>
<proteinExistence type="predicted"/>